<dbReference type="Proteomes" id="UP001445335">
    <property type="component" value="Unassembled WGS sequence"/>
</dbReference>
<protein>
    <submittedName>
        <fullName evidence="3">Uncharacterized protein</fullName>
    </submittedName>
</protein>
<dbReference type="GO" id="GO:0070274">
    <property type="term" value="C:RES complex"/>
    <property type="evidence" value="ECO:0007669"/>
    <property type="project" value="TreeGrafter"/>
</dbReference>
<reference evidence="3 4" key="1">
    <citation type="journal article" date="2024" name="Nat. Commun.">
        <title>Phylogenomics reveals the evolutionary origins of lichenization in chlorophyte algae.</title>
        <authorList>
            <person name="Puginier C."/>
            <person name="Libourel C."/>
            <person name="Otte J."/>
            <person name="Skaloud P."/>
            <person name="Haon M."/>
            <person name="Grisel S."/>
            <person name="Petersen M."/>
            <person name="Berrin J.G."/>
            <person name="Delaux P.M."/>
            <person name="Dal Grande F."/>
            <person name="Keller J."/>
        </authorList>
    </citation>
    <scope>NUCLEOTIDE SEQUENCE [LARGE SCALE GENOMIC DNA]</scope>
    <source>
        <strain evidence="3 4">SAG 245.80</strain>
    </source>
</reference>
<dbReference type="Pfam" id="PF09736">
    <property type="entry name" value="Bud13"/>
    <property type="match status" value="1"/>
</dbReference>
<dbReference type="InterPro" id="IPR018609">
    <property type="entry name" value="Bud13"/>
</dbReference>
<organism evidence="3 4">
    <name type="scientific">Elliptochloris bilobata</name>
    <dbReference type="NCBI Taxonomy" id="381761"/>
    <lineage>
        <taxon>Eukaryota</taxon>
        <taxon>Viridiplantae</taxon>
        <taxon>Chlorophyta</taxon>
        <taxon>core chlorophytes</taxon>
        <taxon>Trebouxiophyceae</taxon>
        <taxon>Trebouxiophyceae incertae sedis</taxon>
        <taxon>Elliptochloris clade</taxon>
        <taxon>Elliptochloris</taxon>
    </lineage>
</organism>
<feature type="region of interest" description="Disordered" evidence="2">
    <location>
        <begin position="1"/>
        <end position="20"/>
    </location>
</feature>
<evidence type="ECO:0000313" key="3">
    <source>
        <dbReference type="EMBL" id="KAK9840613.1"/>
    </source>
</evidence>
<dbReference type="InterPro" id="IPR051112">
    <property type="entry name" value="CWC26_splicing_factor"/>
</dbReference>
<dbReference type="EMBL" id="JALJOU010000013">
    <property type="protein sequence ID" value="KAK9840613.1"/>
    <property type="molecule type" value="Genomic_DNA"/>
</dbReference>
<feature type="region of interest" description="Disordered" evidence="2">
    <location>
        <begin position="29"/>
        <end position="61"/>
    </location>
</feature>
<name>A0AAW1S4P6_9CHLO</name>
<dbReference type="GO" id="GO:0003723">
    <property type="term" value="F:RNA binding"/>
    <property type="evidence" value="ECO:0007669"/>
    <property type="project" value="TreeGrafter"/>
</dbReference>
<dbReference type="AlphaFoldDB" id="A0AAW1S4P6"/>
<evidence type="ECO:0000256" key="2">
    <source>
        <dbReference type="SAM" id="MobiDB-lite"/>
    </source>
</evidence>
<evidence type="ECO:0000256" key="1">
    <source>
        <dbReference type="ARBA" id="ARBA00011069"/>
    </source>
</evidence>
<accession>A0AAW1S4P6</accession>
<feature type="region of interest" description="Disordered" evidence="2">
    <location>
        <begin position="66"/>
        <end position="85"/>
    </location>
</feature>
<keyword evidence="4" id="KW-1185">Reference proteome</keyword>
<feature type="compositionally biased region" description="Basic and acidic residues" evidence="2">
    <location>
        <begin position="66"/>
        <end position="75"/>
    </location>
</feature>
<evidence type="ECO:0000313" key="4">
    <source>
        <dbReference type="Proteomes" id="UP001445335"/>
    </source>
</evidence>
<comment type="caution">
    <text evidence="3">The sequence shown here is derived from an EMBL/GenBank/DDBJ whole genome shotgun (WGS) entry which is preliminary data.</text>
</comment>
<dbReference type="PANTHER" id="PTHR31809:SF0">
    <property type="entry name" value="BUD13 HOMOLOG"/>
    <property type="match status" value="1"/>
</dbReference>
<proteinExistence type="inferred from homology"/>
<dbReference type="GO" id="GO:0000398">
    <property type="term" value="P:mRNA splicing, via spliceosome"/>
    <property type="evidence" value="ECO:0007669"/>
    <property type="project" value="TreeGrafter"/>
</dbReference>
<feature type="compositionally biased region" description="Basic and acidic residues" evidence="2">
    <location>
        <begin position="9"/>
        <end position="20"/>
    </location>
</feature>
<sequence length="377" mass="40389">MFTGLSLLRAKEKKPVELSEEAKARQEYLKKYAAGPDGTGSAPKKRRKKPAKAALGGIRIIDEDSTGFRDVKAAPEPEQEEEEDVPVIANPGEAELVTRLAAREQAGIATLGWEEASAAGAADLSPPRREGAAAAAAGAAGAAASAAGQAGVRVKKMSDGSVAGLVSGRDLMLEAQQKHKADRERFAQMDAGVSGRGAETVYRDKEGRRVEGPGAVAAAAEAEKPKHEKPAWGGGIAQMRAREEAEARMRAEAGKPFARTADDPELDASLRERARFGDPMAHLARRRAGAHAPPPPVVPAHLARQFRKSGFVVPQEVPPHSWLKRNLGPPANRYAIRPGRHWDGVDRSTGFEREMFKAQAGRAARNREAMAWSMEDM</sequence>
<dbReference type="GO" id="GO:0005684">
    <property type="term" value="C:U2-type spliceosomal complex"/>
    <property type="evidence" value="ECO:0007669"/>
    <property type="project" value="TreeGrafter"/>
</dbReference>
<dbReference type="PANTHER" id="PTHR31809">
    <property type="entry name" value="BUD13 HOMOLOG"/>
    <property type="match status" value="1"/>
</dbReference>
<comment type="similarity">
    <text evidence="1">Belongs to the CWC26 family.</text>
</comment>
<gene>
    <name evidence="3" type="ORF">WJX81_004544</name>
</gene>